<protein>
    <submittedName>
        <fullName evidence="5">Short-subunit dehydrogenase</fullName>
    </submittedName>
</protein>
<dbReference type="GO" id="GO:0016491">
    <property type="term" value="F:oxidoreductase activity"/>
    <property type="evidence" value="ECO:0007669"/>
    <property type="project" value="UniProtKB-KW"/>
</dbReference>
<dbReference type="NCBIfam" id="NF004825">
    <property type="entry name" value="PRK06181.1"/>
    <property type="match status" value="1"/>
</dbReference>
<dbReference type="OrthoDB" id="9786056at2"/>
<dbReference type="SUPFAM" id="SSF51735">
    <property type="entry name" value="NAD(P)-binding Rossmann-fold domains"/>
    <property type="match status" value="1"/>
</dbReference>
<dbReference type="FunFam" id="3.40.50.720:FF:000084">
    <property type="entry name" value="Short-chain dehydrogenase reductase"/>
    <property type="match status" value="1"/>
</dbReference>
<dbReference type="PRINTS" id="PR00080">
    <property type="entry name" value="SDRFAMILY"/>
</dbReference>
<comment type="caution">
    <text evidence="5">The sequence shown here is derived from an EMBL/GenBank/DDBJ whole genome shotgun (WGS) entry which is preliminary data.</text>
</comment>
<proteinExistence type="inferred from homology"/>
<dbReference type="AlphaFoldDB" id="A0A2T0WNT2"/>
<keyword evidence="2" id="KW-0560">Oxidoreductase</keyword>
<dbReference type="InterPro" id="IPR020904">
    <property type="entry name" value="Sc_DH/Rdtase_CS"/>
</dbReference>
<dbReference type="InterPro" id="IPR002347">
    <property type="entry name" value="SDR_fam"/>
</dbReference>
<evidence type="ECO:0000256" key="1">
    <source>
        <dbReference type="ARBA" id="ARBA00006484"/>
    </source>
</evidence>
<dbReference type="Gene3D" id="3.40.50.720">
    <property type="entry name" value="NAD(P)-binding Rossmann-like Domain"/>
    <property type="match status" value="1"/>
</dbReference>
<evidence type="ECO:0000256" key="3">
    <source>
        <dbReference type="RuleBase" id="RU000363"/>
    </source>
</evidence>
<accession>A0A2T0WNT2</accession>
<reference evidence="5 6" key="1">
    <citation type="submission" date="2018-07" db="EMBL/GenBank/DDBJ databases">
        <title>Freshwater and sediment microbial communities from various areas in North America, analyzing microbe dynamics in response to fracking.</title>
        <authorList>
            <person name="Lamendella R."/>
        </authorList>
    </citation>
    <scope>NUCLEOTIDE SEQUENCE [LARGE SCALE GENOMIC DNA]</scope>
    <source>
        <strain evidence="5 6">160A</strain>
    </source>
</reference>
<sequence length="274" mass="30124">MASNLHTFNGKVVIITGASSGIGKACALEFANNGASVVLAARRENELKKTEEEIKMQGGDAMSVKTDVSNIEDCKMLITKTIEKYKKIDVLVNNAGISMRASFEDLDLNVIKELMDTNFYGAVYCTKFALPYLLEQKGTIIGISSISGLTPLPGRTGYCASKYALDGFFNTLRLENIKKGLNVLVVHPGFTSSNIRKAALNKLGVPQIETPRNENKMMSSKEVAEIIVNATLNRKRDLTLTLQGKLTVWLYKNFPGLTDRLIIHVMAKEPNSPF</sequence>
<dbReference type="RefSeq" id="WP_106154813.1">
    <property type="nucleotide sequence ID" value="NZ_PVTS01000032.1"/>
</dbReference>
<dbReference type="PRINTS" id="PR00081">
    <property type="entry name" value="GDHRDH"/>
</dbReference>
<evidence type="ECO:0000259" key="4">
    <source>
        <dbReference type="SMART" id="SM00822"/>
    </source>
</evidence>
<dbReference type="PANTHER" id="PTHR44196:SF1">
    <property type="entry name" value="DEHYDROGENASE_REDUCTASE SDR FAMILY MEMBER 7B"/>
    <property type="match status" value="1"/>
</dbReference>
<name>A0A2T0WNT2_9BACT</name>
<dbReference type="Pfam" id="PF00106">
    <property type="entry name" value="adh_short"/>
    <property type="match status" value="1"/>
</dbReference>
<feature type="domain" description="Ketoreductase" evidence="4">
    <location>
        <begin position="11"/>
        <end position="193"/>
    </location>
</feature>
<dbReference type="EMBL" id="QPIZ01000047">
    <property type="protein sequence ID" value="RCW23875.1"/>
    <property type="molecule type" value="Genomic_DNA"/>
</dbReference>
<dbReference type="PROSITE" id="PS00061">
    <property type="entry name" value="ADH_SHORT"/>
    <property type="match status" value="1"/>
</dbReference>
<keyword evidence="6" id="KW-1185">Reference proteome</keyword>
<organism evidence="5 6">
    <name type="scientific">Marinilabilia salmonicolor</name>
    <dbReference type="NCBI Taxonomy" id="989"/>
    <lineage>
        <taxon>Bacteria</taxon>
        <taxon>Pseudomonadati</taxon>
        <taxon>Bacteroidota</taxon>
        <taxon>Bacteroidia</taxon>
        <taxon>Marinilabiliales</taxon>
        <taxon>Marinilabiliaceae</taxon>
        <taxon>Marinilabilia</taxon>
    </lineage>
</organism>
<gene>
    <name evidence="5" type="ORF">DFO77_1476</name>
</gene>
<dbReference type="Proteomes" id="UP000252733">
    <property type="component" value="Unassembled WGS sequence"/>
</dbReference>
<comment type="similarity">
    <text evidence="1 3">Belongs to the short-chain dehydrogenases/reductases (SDR) family.</text>
</comment>
<dbReference type="GO" id="GO:0016020">
    <property type="term" value="C:membrane"/>
    <property type="evidence" value="ECO:0007669"/>
    <property type="project" value="TreeGrafter"/>
</dbReference>
<dbReference type="InterPro" id="IPR036291">
    <property type="entry name" value="NAD(P)-bd_dom_sf"/>
</dbReference>
<evidence type="ECO:0000313" key="6">
    <source>
        <dbReference type="Proteomes" id="UP000252733"/>
    </source>
</evidence>
<evidence type="ECO:0000313" key="5">
    <source>
        <dbReference type="EMBL" id="RCW23875.1"/>
    </source>
</evidence>
<dbReference type="SMART" id="SM00822">
    <property type="entry name" value="PKS_KR"/>
    <property type="match status" value="1"/>
</dbReference>
<evidence type="ECO:0000256" key="2">
    <source>
        <dbReference type="ARBA" id="ARBA00023002"/>
    </source>
</evidence>
<dbReference type="PANTHER" id="PTHR44196">
    <property type="entry name" value="DEHYDROGENASE/REDUCTASE SDR FAMILY MEMBER 7B"/>
    <property type="match status" value="1"/>
</dbReference>
<dbReference type="InterPro" id="IPR057326">
    <property type="entry name" value="KR_dom"/>
</dbReference>